<sequence>MTTPTLPKKLKFSNTWLQCCLCLLAIPGLFAIIVVLVQATFAAQWRSDHGQPFDSIHKLDSSMALAILRTVQAILSTLTTFTVEDSFQFVMWSLISRPKGVSYTSILALTPTTGALGMIRSAYNFIDISTFKQDVDVIEGIVHGHYLAICIDQTSTVTVYDTGTIYNVTAGVGPFNGSYVQPFIESLASLQPDYSYQLLPYTYFASVYNPVISPLLSNIVAPVQCSGSNCFSYLLSGGLEMVTPWNPLGYANYPLVKIDSVPTIQVEFDDLIDDDFADADCDVFGASNTPIGIRLCIAGDDDLARLRAGIFVCTNGTEGGVCHTTVPTPNITTAVTFFQLNTEALSSPIRVDNIDLPAYKLALDWLLNYTAAGISAPSSIVSNFWIAADQLRDPLTYGILLFNFQSILVFPFWLFNANNWGNTALQSQTIIDTLPSEFYTRTSIVAPYTKLRFDSGMFYLFVALQGSAIIFTWGVLLGVWFQPRIFPMLSSFPLFDVAFKAKIEVKGDQKKILTADSSDIIGIMGSNRAALERE</sequence>
<name>A0ACB9Z049_9PEZI</name>
<gene>
    <name evidence="1" type="ORF">F4820DRAFT_448962</name>
</gene>
<evidence type="ECO:0000313" key="1">
    <source>
        <dbReference type="EMBL" id="KAI4864525.1"/>
    </source>
</evidence>
<evidence type="ECO:0000313" key="2">
    <source>
        <dbReference type="Proteomes" id="UP001497700"/>
    </source>
</evidence>
<protein>
    <submittedName>
        <fullName evidence="1">Uncharacterized protein</fullName>
    </submittedName>
</protein>
<proteinExistence type="predicted"/>
<dbReference type="EMBL" id="MU393485">
    <property type="protein sequence ID" value="KAI4864525.1"/>
    <property type="molecule type" value="Genomic_DNA"/>
</dbReference>
<comment type="caution">
    <text evidence="1">The sequence shown here is derived from an EMBL/GenBank/DDBJ whole genome shotgun (WGS) entry which is preliminary data.</text>
</comment>
<accession>A0ACB9Z049</accession>
<keyword evidence="2" id="KW-1185">Reference proteome</keyword>
<reference evidence="1 2" key="1">
    <citation type="journal article" date="2022" name="New Phytol.">
        <title>Ecological generalism drives hyperdiversity of secondary metabolite gene clusters in xylarialean endophytes.</title>
        <authorList>
            <person name="Franco M.E.E."/>
            <person name="Wisecaver J.H."/>
            <person name="Arnold A.E."/>
            <person name="Ju Y.M."/>
            <person name="Slot J.C."/>
            <person name="Ahrendt S."/>
            <person name="Moore L.P."/>
            <person name="Eastman K.E."/>
            <person name="Scott K."/>
            <person name="Konkel Z."/>
            <person name="Mondo S.J."/>
            <person name="Kuo A."/>
            <person name="Hayes R.D."/>
            <person name="Haridas S."/>
            <person name="Andreopoulos B."/>
            <person name="Riley R."/>
            <person name="LaButti K."/>
            <person name="Pangilinan J."/>
            <person name="Lipzen A."/>
            <person name="Amirebrahimi M."/>
            <person name="Yan J."/>
            <person name="Adam C."/>
            <person name="Keymanesh K."/>
            <person name="Ng V."/>
            <person name="Louie K."/>
            <person name="Northen T."/>
            <person name="Drula E."/>
            <person name="Henrissat B."/>
            <person name="Hsieh H.M."/>
            <person name="Youens-Clark K."/>
            <person name="Lutzoni F."/>
            <person name="Miadlikowska J."/>
            <person name="Eastwood D.C."/>
            <person name="Hamelin R.C."/>
            <person name="Grigoriev I.V."/>
            <person name="U'Ren J.M."/>
        </authorList>
    </citation>
    <scope>NUCLEOTIDE SEQUENCE [LARGE SCALE GENOMIC DNA]</scope>
    <source>
        <strain evidence="1 2">CBS 119005</strain>
    </source>
</reference>
<organism evidence="1 2">
    <name type="scientific">Hypoxylon rubiginosum</name>
    <dbReference type="NCBI Taxonomy" id="110542"/>
    <lineage>
        <taxon>Eukaryota</taxon>
        <taxon>Fungi</taxon>
        <taxon>Dikarya</taxon>
        <taxon>Ascomycota</taxon>
        <taxon>Pezizomycotina</taxon>
        <taxon>Sordariomycetes</taxon>
        <taxon>Xylariomycetidae</taxon>
        <taxon>Xylariales</taxon>
        <taxon>Hypoxylaceae</taxon>
        <taxon>Hypoxylon</taxon>
    </lineage>
</organism>
<dbReference type="Proteomes" id="UP001497700">
    <property type="component" value="Unassembled WGS sequence"/>
</dbReference>